<dbReference type="Proteomes" id="UP000807115">
    <property type="component" value="Chromosome 2"/>
</dbReference>
<reference evidence="2" key="1">
    <citation type="journal article" date="2019" name="BMC Genomics">
        <title>A new reference genome for Sorghum bicolor reveals high levels of sequence similarity between sweet and grain genotypes: implications for the genetics of sugar metabolism.</title>
        <authorList>
            <person name="Cooper E.A."/>
            <person name="Brenton Z.W."/>
            <person name="Flinn B.S."/>
            <person name="Jenkins J."/>
            <person name="Shu S."/>
            <person name="Flowers D."/>
            <person name="Luo F."/>
            <person name="Wang Y."/>
            <person name="Xia P."/>
            <person name="Barry K."/>
            <person name="Daum C."/>
            <person name="Lipzen A."/>
            <person name="Yoshinaga Y."/>
            <person name="Schmutz J."/>
            <person name="Saski C."/>
            <person name="Vermerris W."/>
            <person name="Kresovich S."/>
        </authorList>
    </citation>
    <scope>NUCLEOTIDE SEQUENCE</scope>
</reference>
<evidence type="ECO:0000256" key="1">
    <source>
        <dbReference type="SAM" id="MobiDB-lite"/>
    </source>
</evidence>
<name>A0A921US39_SORBI</name>
<reference evidence="2" key="2">
    <citation type="submission" date="2020-10" db="EMBL/GenBank/DDBJ databases">
        <authorList>
            <person name="Cooper E.A."/>
            <person name="Brenton Z.W."/>
            <person name="Flinn B.S."/>
            <person name="Jenkins J."/>
            <person name="Shu S."/>
            <person name="Flowers D."/>
            <person name="Luo F."/>
            <person name="Wang Y."/>
            <person name="Xia P."/>
            <person name="Barry K."/>
            <person name="Daum C."/>
            <person name="Lipzen A."/>
            <person name="Yoshinaga Y."/>
            <person name="Schmutz J."/>
            <person name="Saski C."/>
            <person name="Vermerris W."/>
            <person name="Kresovich S."/>
        </authorList>
    </citation>
    <scope>NUCLEOTIDE SEQUENCE</scope>
</reference>
<feature type="region of interest" description="Disordered" evidence="1">
    <location>
        <begin position="29"/>
        <end position="63"/>
    </location>
</feature>
<organism evidence="2 3">
    <name type="scientific">Sorghum bicolor</name>
    <name type="common">Sorghum</name>
    <name type="synonym">Sorghum vulgare</name>
    <dbReference type="NCBI Taxonomy" id="4558"/>
    <lineage>
        <taxon>Eukaryota</taxon>
        <taxon>Viridiplantae</taxon>
        <taxon>Streptophyta</taxon>
        <taxon>Embryophyta</taxon>
        <taxon>Tracheophyta</taxon>
        <taxon>Spermatophyta</taxon>
        <taxon>Magnoliopsida</taxon>
        <taxon>Liliopsida</taxon>
        <taxon>Poales</taxon>
        <taxon>Poaceae</taxon>
        <taxon>PACMAD clade</taxon>
        <taxon>Panicoideae</taxon>
        <taxon>Andropogonodae</taxon>
        <taxon>Andropogoneae</taxon>
        <taxon>Sorghinae</taxon>
        <taxon>Sorghum</taxon>
    </lineage>
</organism>
<proteinExistence type="predicted"/>
<comment type="caution">
    <text evidence="2">The sequence shown here is derived from an EMBL/GenBank/DDBJ whole genome shotgun (WGS) entry which is preliminary data.</text>
</comment>
<dbReference type="EMBL" id="CM027681">
    <property type="protein sequence ID" value="KAG0542517.1"/>
    <property type="molecule type" value="Genomic_DNA"/>
</dbReference>
<evidence type="ECO:0000313" key="3">
    <source>
        <dbReference type="Proteomes" id="UP000807115"/>
    </source>
</evidence>
<sequence>MATEAASLSHSQPVAGAAFLYRRSHPSLSAPSYAHLSPMPPRRSSASDKTRPHSSSPDCRRRR</sequence>
<protein>
    <submittedName>
        <fullName evidence="2">Uncharacterized protein</fullName>
    </submittedName>
</protein>
<dbReference type="AlphaFoldDB" id="A0A921US39"/>
<evidence type="ECO:0000313" key="2">
    <source>
        <dbReference type="EMBL" id="KAG0542517.1"/>
    </source>
</evidence>
<gene>
    <name evidence="2" type="ORF">BDA96_02G111200</name>
</gene>
<accession>A0A921US39</accession>